<comment type="similarity">
    <text evidence="7">Belongs to the binding-protein-dependent transport system permease family.</text>
</comment>
<feature type="transmembrane region" description="Helical" evidence="7">
    <location>
        <begin position="126"/>
        <end position="149"/>
    </location>
</feature>
<keyword evidence="5 7" id="KW-1133">Transmembrane helix</keyword>
<evidence type="ECO:0000256" key="7">
    <source>
        <dbReference type="RuleBase" id="RU363032"/>
    </source>
</evidence>
<keyword evidence="6 7" id="KW-0472">Membrane</keyword>
<keyword evidence="10" id="KW-1185">Reference proteome</keyword>
<dbReference type="Proteomes" id="UP001164909">
    <property type="component" value="Chromosome"/>
</dbReference>
<dbReference type="RefSeq" id="WP_045168958.1">
    <property type="nucleotide sequence ID" value="NZ_CP113865.1"/>
</dbReference>
<dbReference type="PANTHER" id="PTHR30043">
    <property type="entry name" value="PHOSPHONATES TRANSPORT SYSTEM PERMEASE PROTEIN"/>
    <property type="match status" value="1"/>
</dbReference>
<evidence type="ECO:0000256" key="5">
    <source>
        <dbReference type="ARBA" id="ARBA00022989"/>
    </source>
</evidence>
<evidence type="ECO:0000256" key="4">
    <source>
        <dbReference type="ARBA" id="ARBA00022692"/>
    </source>
</evidence>
<gene>
    <name evidence="9" type="primary">phnE</name>
    <name evidence="9" type="ORF">OTK00_001986</name>
</gene>
<organism evidence="9 10">
    <name type="scientific">Caldicellulosiruptor morganii</name>
    <dbReference type="NCBI Taxonomy" id="1387555"/>
    <lineage>
        <taxon>Bacteria</taxon>
        <taxon>Bacillati</taxon>
        <taxon>Bacillota</taxon>
        <taxon>Bacillota incertae sedis</taxon>
        <taxon>Caldicellulosiruptorales</taxon>
        <taxon>Caldicellulosiruptoraceae</taxon>
        <taxon>Caldicellulosiruptor</taxon>
    </lineage>
</organism>
<evidence type="ECO:0000313" key="9">
    <source>
        <dbReference type="EMBL" id="WAM33485.1"/>
    </source>
</evidence>
<feature type="transmembrane region" description="Helical" evidence="7">
    <location>
        <begin position="20"/>
        <end position="42"/>
    </location>
</feature>
<dbReference type="Pfam" id="PF00528">
    <property type="entry name" value="BPD_transp_1"/>
    <property type="match status" value="1"/>
</dbReference>
<dbReference type="InterPro" id="IPR035906">
    <property type="entry name" value="MetI-like_sf"/>
</dbReference>
<proteinExistence type="inferred from homology"/>
<name>A0ABY7BLV8_9FIRM</name>
<evidence type="ECO:0000313" key="10">
    <source>
        <dbReference type="Proteomes" id="UP001164909"/>
    </source>
</evidence>
<dbReference type="Gene3D" id="1.10.3720.10">
    <property type="entry name" value="MetI-like"/>
    <property type="match status" value="1"/>
</dbReference>
<keyword evidence="2 7" id="KW-0813">Transport</keyword>
<dbReference type="CDD" id="cd06261">
    <property type="entry name" value="TM_PBP2"/>
    <property type="match status" value="1"/>
</dbReference>
<dbReference type="SUPFAM" id="SSF161098">
    <property type="entry name" value="MetI-like"/>
    <property type="match status" value="1"/>
</dbReference>
<feature type="transmembrane region" description="Helical" evidence="7">
    <location>
        <begin position="213"/>
        <end position="231"/>
    </location>
</feature>
<dbReference type="NCBIfam" id="TIGR01097">
    <property type="entry name" value="PhnE"/>
    <property type="match status" value="1"/>
</dbReference>
<evidence type="ECO:0000259" key="8">
    <source>
        <dbReference type="PROSITE" id="PS50928"/>
    </source>
</evidence>
<feature type="domain" description="ABC transmembrane type-1" evidence="8">
    <location>
        <begin position="74"/>
        <end position="257"/>
    </location>
</feature>
<dbReference type="InterPro" id="IPR000515">
    <property type="entry name" value="MetI-like"/>
</dbReference>
<comment type="subcellular location">
    <subcellularLocation>
        <location evidence="1 7">Cell membrane</location>
        <topology evidence="1 7">Multi-pass membrane protein</topology>
    </subcellularLocation>
</comment>
<evidence type="ECO:0000256" key="2">
    <source>
        <dbReference type="ARBA" id="ARBA00022448"/>
    </source>
</evidence>
<dbReference type="PANTHER" id="PTHR30043:SF1">
    <property type="entry name" value="ABC TRANSPORT SYSTEM PERMEASE PROTEIN P69"/>
    <property type="match status" value="1"/>
</dbReference>
<evidence type="ECO:0000256" key="1">
    <source>
        <dbReference type="ARBA" id="ARBA00004651"/>
    </source>
</evidence>
<evidence type="ECO:0000256" key="3">
    <source>
        <dbReference type="ARBA" id="ARBA00022475"/>
    </source>
</evidence>
<feature type="transmembrane region" description="Helical" evidence="7">
    <location>
        <begin position="237"/>
        <end position="256"/>
    </location>
</feature>
<dbReference type="EMBL" id="CP113865">
    <property type="protein sequence ID" value="WAM33485.1"/>
    <property type="molecule type" value="Genomic_DNA"/>
</dbReference>
<reference evidence="9" key="1">
    <citation type="submission" date="2022-12" db="EMBL/GenBank/DDBJ databases">
        <authorList>
            <person name="Bing R.G."/>
            <person name="Willard D.J."/>
            <person name="Manesh M.J.H."/>
            <person name="Laemthong T."/>
            <person name="Crosby J.R."/>
            <person name="Kelly R.M."/>
        </authorList>
    </citation>
    <scope>NUCLEOTIDE SEQUENCE</scope>
    <source>
        <strain evidence="9">DSM 8990</strain>
    </source>
</reference>
<sequence length="266" mass="30184">MKLLTDDFKTYSRRKLLKRLLIFIIFLSLTIWSAINTKFYIINVISNLNEVYRFLFKEMLVVNFSVILNITKYTVETIIISYVATMFSILISFIFALLSASTTSPFPFFMTISRAIAAILRTVPDVVWVIILVPAYGIGSMTGTIALFLTSTGFLVKSFSEVLESIDLEKLNAIRACGASWLQIIGRGVMPQFFPGLISWSFFGFDTNVRSSFIIGMVGGGGLGFLLQFGLKLYRFEIVTMTIILMALLFMFLDYVSNFIRRRVLK</sequence>
<protein>
    <submittedName>
        <fullName evidence="9">Phosphonate ABC transporter, permease protein PhnE</fullName>
    </submittedName>
</protein>
<dbReference type="PROSITE" id="PS50928">
    <property type="entry name" value="ABC_TM1"/>
    <property type="match status" value="1"/>
</dbReference>
<evidence type="ECO:0000256" key="6">
    <source>
        <dbReference type="ARBA" id="ARBA00023136"/>
    </source>
</evidence>
<accession>A0ABY7BLV8</accession>
<feature type="transmembrane region" description="Helical" evidence="7">
    <location>
        <begin position="54"/>
        <end position="71"/>
    </location>
</feature>
<keyword evidence="3" id="KW-1003">Cell membrane</keyword>
<keyword evidence="4 7" id="KW-0812">Transmembrane</keyword>
<feature type="transmembrane region" description="Helical" evidence="7">
    <location>
        <begin position="78"/>
        <end position="100"/>
    </location>
</feature>
<dbReference type="InterPro" id="IPR005769">
    <property type="entry name" value="PhnE/PtxC"/>
</dbReference>